<organism evidence="1 2">
    <name type="scientific">Carboxylicivirga marina</name>
    <dbReference type="NCBI Taxonomy" id="2800988"/>
    <lineage>
        <taxon>Bacteria</taxon>
        <taxon>Pseudomonadati</taxon>
        <taxon>Bacteroidota</taxon>
        <taxon>Bacteroidia</taxon>
        <taxon>Marinilabiliales</taxon>
        <taxon>Marinilabiliaceae</taxon>
        <taxon>Carboxylicivirga</taxon>
    </lineage>
</organism>
<protein>
    <recommendedName>
        <fullName evidence="3">Lipocalin-like domain-containing protein</fullName>
    </recommendedName>
</protein>
<sequence length="135" mass="15987">MNKIKTFISMSLLLVSIISCEKSNDDVQPIDILIGKWQLIDLVNISDKEKYLGETLELKDDYQYVYKDKDGVIISQGSVIYGENKEYVQLSNGRYGVSEMRYHIIEITNEWLKLEEHYTLDNKDSYLEYHYERMK</sequence>
<evidence type="ECO:0008006" key="3">
    <source>
        <dbReference type="Google" id="ProtNLM"/>
    </source>
</evidence>
<dbReference type="RefSeq" id="WP_200467106.1">
    <property type="nucleotide sequence ID" value="NZ_JAENRR010000101.1"/>
</dbReference>
<evidence type="ECO:0000313" key="2">
    <source>
        <dbReference type="Proteomes" id="UP000605676"/>
    </source>
</evidence>
<keyword evidence="2" id="KW-1185">Reference proteome</keyword>
<dbReference type="Proteomes" id="UP000605676">
    <property type="component" value="Unassembled WGS sequence"/>
</dbReference>
<proteinExistence type="predicted"/>
<dbReference type="EMBL" id="JAENRR010000101">
    <property type="protein sequence ID" value="MBK3519887.1"/>
    <property type="molecule type" value="Genomic_DNA"/>
</dbReference>
<name>A0ABS1HQC6_9BACT</name>
<dbReference type="PROSITE" id="PS51257">
    <property type="entry name" value="PROKAR_LIPOPROTEIN"/>
    <property type="match status" value="1"/>
</dbReference>
<reference evidence="1 2" key="1">
    <citation type="submission" date="2021-01" db="EMBL/GenBank/DDBJ databases">
        <title>Carboxyliciviraga sp.nov., isolated from coastal sediments.</title>
        <authorList>
            <person name="Lu D."/>
            <person name="Zhang T."/>
        </authorList>
    </citation>
    <scope>NUCLEOTIDE SEQUENCE [LARGE SCALE GENOMIC DNA]</scope>
    <source>
        <strain evidence="1 2">N1Y132</strain>
    </source>
</reference>
<gene>
    <name evidence="1" type="ORF">JIV24_21290</name>
</gene>
<evidence type="ECO:0000313" key="1">
    <source>
        <dbReference type="EMBL" id="MBK3519887.1"/>
    </source>
</evidence>
<accession>A0ABS1HQC6</accession>
<comment type="caution">
    <text evidence="1">The sequence shown here is derived from an EMBL/GenBank/DDBJ whole genome shotgun (WGS) entry which is preliminary data.</text>
</comment>